<protein>
    <submittedName>
        <fullName evidence="2">Uncharacterized protein</fullName>
    </submittedName>
</protein>
<feature type="region of interest" description="Disordered" evidence="1">
    <location>
        <begin position="30"/>
        <end position="64"/>
    </location>
</feature>
<reference evidence="2 3" key="1">
    <citation type="journal article" date="2019" name="Mol. Ecol. Resour.">
        <title>Improving Illumina assemblies with Hi-C and long reads: an example with the North African dromedary.</title>
        <authorList>
            <person name="Elbers J.P."/>
            <person name="Rogers M.F."/>
            <person name="Perelman P.L."/>
            <person name="Proskuryakova A.A."/>
            <person name="Serdyukova N.A."/>
            <person name="Johnson W.E."/>
            <person name="Horin P."/>
            <person name="Corander J."/>
            <person name="Murphy D."/>
            <person name="Burger P.A."/>
        </authorList>
    </citation>
    <scope>NUCLEOTIDE SEQUENCE [LARGE SCALE GENOMIC DNA]</scope>
    <source>
        <strain evidence="2">Drom800</strain>
        <tissue evidence="2">Blood</tissue>
    </source>
</reference>
<keyword evidence="3" id="KW-1185">Reference proteome</keyword>
<name>A0A5N4EJU3_CAMDR</name>
<evidence type="ECO:0000313" key="2">
    <source>
        <dbReference type="EMBL" id="KAB1283605.1"/>
    </source>
</evidence>
<sequence>MKRGQPSWYKTPIPEAANLRGENPELCVGRLSSTPGKGGRGGETVIFQPSNKDKGKGTGGAPSVFAREAPAASQRLSTVLVCSEKQGPLLLSRHI</sequence>
<evidence type="ECO:0000313" key="3">
    <source>
        <dbReference type="Proteomes" id="UP000299084"/>
    </source>
</evidence>
<evidence type="ECO:0000256" key="1">
    <source>
        <dbReference type="SAM" id="MobiDB-lite"/>
    </source>
</evidence>
<dbReference type="Proteomes" id="UP000299084">
    <property type="component" value="Unassembled WGS sequence"/>
</dbReference>
<accession>A0A5N4EJU3</accession>
<proteinExistence type="predicted"/>
<dbReference type="AlphaFoldDB" id="A0A5N4EJU3"/>
<dbReference type="EMBL" id="JWIN03000001">
    <property type="protein sequence ID" value="KAB1283605.1"/>
    <property type="molecule type" value="Genomic_DNA"/>
</dbReference>
<gene>
    <name evidence="2" type="ORF">Cadr_000000107</name>
</gene>
<comment type="caution">
    <text evidence="2">The sequence shown here is derived from an EMBL/GenBank/DDBJ whole genome shotgun (WGS) entry which is preliminary data.</text>
</comment>
<organism evidence="2 3">
    <name type="scientific">Camelus dromedarius</name>
    <name type="common">Dromedary</name>
    <name type="synonym">Arabian camel</name>
    <dbReference type="NCBI Taxonomy" id="9838"/>
    <lineage>
        <taxon>Eukaryota</taxon>
        <taxon>Metazoa</taxon>
        <taxon>Chordata</taxon>
        <taxon>Craniata</taxon>
        <taxon>Vertebrata</taxon>
        <taxon>Euteleostomi</taxon>
        <taxon>Mammalia</taxon>
        <taxon>Eutheria</taxon>
        <taxon>Laurasiatheria</taxon>
        <taxon>Artiodactyla</taxon>
        <taxon>Tylopoda</taxon>
        <taxon>Camelidae</taxon>
        <taxon>Camelus</taxon>
    </lineage>
</organism>